<keyword evidence="3" id="KW-1185">Reference proteome</keyword>
<evidence type="ECO:0000313" key="2">
    <source>
        <dbReference type="EMBL" id="TKC03979.1"/>
    </source>
</evidence>
<dbReference type="RefSeq" id="WP_136837618.1">
    <property type="nucleotide sequence ID" value="NZ_SWBQ01000006.1"/>
</dbReference>
<reference evidence="2 3" key="1">
    <citation type="submission" date="2019-04" db="EMBL/GenBank/DDBJ databases">
        <title>Pedobacter sp. RP-3-15 sp. nov., isolated from Arctic soil.</title>
        <authorList>
            <person name="Dahal R.H."/>
            <person name="Kim D.-U."/>
        </authorList>
    </citation>
    <scope>NUCLEOTIDE SEQUENCE [LARGE SCALE GENOMIC DNA]</scope>
    <source>
        <strain evidence="2 3">RP-3-15</strain>
    </source>
</reference>
<evidence type="ECO:0000313" key="3">
    <source>
        <dbReference type="Proteomes" id="UP000307244"/>
    </source>
</evidence>
<accession>A0A4U1CCV9</accession>
<feature type="compositionally biased region" description="Polar residues" evidence="1">
    <location>
        <begin position="23"/>
        <end position="36"/>
    </location>
</feature>
<name>A0A4U1CCV9_9SPHI</name>
<protein>
    <submittedName>
        <fullName evidence="2">Uncharacterized protein</fullName>
    </submittedName>
</protein>
<dbReference type="OrthoDB" id="771082at2"/>
<sequence>MSISEKTNQDKHKKTVYKETEVNTENDTNGETSSVANLDRSAFTKKPARQHKPLGSSHEPGVMPGTET</sequence>
<comment type="caution">
    <text evidence="2">The sequence shown here is derived from an EMBL/GenBank/DDBJ whole genome shotgun (WGS) entry which is preliminary data.</text>
</comment>
<gene>
    <name evidence="2" type="ORF">FA047_18730</name>
</gene>
<dbReference type="AlphaFoldDB" id="A0A4U1CCV9"/>
<dbReference type="Proteomes" id="UP000307244">
    <property type="component" value="Unassembled WGS sequence"/>
</dbReference>
<organism evidence="2 3">
    <name type="scientific">Pedobacter frigoris</name>
    <dbReference type="NCBI Taxonomy" id="2571272"/>
    <lineage>
        <taxon>Bacteria</taxon>
        <taxon>Pseudomonadati</taxon>
        <taxon>Bacteroidota</taxon>
        <taxon>Sphingobacteriia</taxon>
        <taxon>Sphingobacteriales</taxon>
        <taxon>Sphingobacteriaceae</taxon>
        <taxon>Pedobacter</taxon>
    </lineage>
</organism>
<feature type="region of interest" description="Disordered" evidence="1">
    <location>
        <begin position="1"/>
        <end position="68"/>
    </location>
</feature>
<evidence type="ECO:0000256" key="1">
    <source>
        <dbReference type="SAM" id="MobiDB-lite"/>
    </source>
</evidence>
<dbReference type="EMBL" id="SWBQ01000006">
    <property type="protein sequence ID" value="TKC03979.1"/>
    <property type="molecule type" value="Genomic_DNA"/>
</dbReference>
<proteinExistence type="predicted"/>